<dbReference type="PROSITE" id="PS51186">
    <property type="entry name" value="GNAT"/>
    <property type="match status" value="1"/>
</dbReference>
<dbReference type="EMBL" id="JACHVT010000007">
    <property type="protein sequence ID" value="MBB2987974.1"/>
    <property type="molecule type" value="Genomic_DNA"/>
</dbReference>
<dbReference type="Gene3D" id="3.40.630.30">
    <property type="match status" value="1"/>
</dbReference>
<dbReference type="AlphaFoldDB" id="A0A839PZ45"/>
<dbReference type="Pfam" id="PF00583">
    <property type="entry name" value="Acetyltransf_1"/>
    <property type="match status" value="1"/>
</dbReference>
<comment type="caution">
    <text evidence="2">The sequence shown here is derived from an EMBL/GenBank/DDBJ whole genome shotgun (WGS) entry which is preliminary data.</text>
</comment>
<accession>A0A839PZ45</accession>
<gene>
    <name evidence="2" type="ORF">FHW14_003163</name>
</gene>
<organism evidence="2 3">
    <name type="scientific">Terracoccus luteus</name>
    <dbReference type="NCBI Taxonomy" id="53356"/>
    <lineage>
        <taxon>Bacteria</taxon>
        <taxon>Bacillati</taxon>
        <taxon>Actinomycetota</taxon>
        <taxon>Actinomycetes</taxon>
        <taxon>Micrococcales</taxon>
        <taxon>Intrasporangiaceae</taxon>
        <taxon>Terracoccus</taxon>
    </lineage>
</organism>
<evidence type="ECO:0000259" key="1">
    <source>
        <dbReference type="PROSITE" id="PS51186"/>
    </source>
</evidence>
<name>A0A839PZ45_9MICO</name>
<evidence type="ECO:0000313" key="2">
    <source>
        <dbReference type="EMBL" id="MBB2987974.1"/>
    </source>
</evidence>
<dbReference type="PANTHER" id="PTHR43138:SF1">
    <property type="entry name" value="N-ACETYLTRANSFERASE ACA1"/>
    <property type="match status" value="1"/>
</dbReference>
<evidence type="ECO:0000313" key="3">
    <source>
        <dbReference type="Proteomes" id="UP000590811"/>
    </source>
</evidence>
<dbReference type="InterPro" id="IPR016181">
    <property type="entry name" value="Acyl_CoA_acyltransferase"/>
</dbReference>
<proteinExistence type="predicted"/>
<dbReference type="InterPro" id="IPR000182">
    <property type="entry name" value="GNAT_dom"/>
</dbReference>
<dbReference type="InterPro" id="IPR052742">
    <property type="entry name" value="Mito_N-acetyltransferase"/>
</dbReference>
<dbReference type="Proteomes" id="UP000590811">
    <property type="component" value="Unassembled WGS sequence"/>
</dbReference>
<dbReference type="GO" id="GO:0016747">
    <property type="term" value="F:acyltransferase activity, transferring groups other than amino-acyl groups"/>
    <property type="evidence" value="ECO:0007669"/>
    <property type="project" value="InterPro"/>
</dbReference>
<reference evidence="2 3" key="1">
    <citation type="submission" date="2020-08" db="EMBL/GenBank/DDBJ databases">
        <title>Genomic Encyclopedia of Type Strains, Phase IV (KMG-V): Genome sequencing to study the core and pangenomes of soil and plant-associated prokaryotes.</title>
        <authorList>
            <person name="Whitman W."/>
        </authorList>
    </citation>
    <scope>NUCLEOTIDE SEQUENCE [LARGE SCALE GENOMIC DNA]</scope>
    <source>
        <strain evidence="2 3">B3ACCR2</strain>
    </source>
</reference>
<dbReference type="CDD" id="cd04301">
    <property type="entry name" value="NAT_SF"/>
    <property type="match status" value="1"/>
</dbReference>
<dbReference type="RefSeq" id="WP_253354760.1">
    <property type="nucleotide sequence ID" value="NZ_JACHVT010000007.1"/>
</dbReference>
<protein>
    <submittedName>
        <fullName evidence="2">GNAT superfamily N-acetyltransferase</fullName>
    </submittedName>
</protein>
<dbReference type="SUPFAM" id="SSF55729">
    <property type="entry name" value="Acyl-CoA N-acyltransferases (Nat)"/>
    <property type="match status" value="1"/>
</dbReference>
<keyword evidence="2" id="KW-0808">Transferase</keyword>
<sequence length="194" mass="20070">MAETAASGDAAAVVRELVDADWPTVWSVVEPVVRAGDTFPYPLDLTEPDARAMWLDNGPGGRATVALVDGEVVGTAKMGRNRPGPGAHVATASYMVAARARGLGAGRALVVDPLAWARSAGFAAVQFNAVVETNVAAVRLYESLGFRVVGTVPRAHELPGGQRMGLHVMHVELDRPAGPAEAADAAEAVGPERG</sequence>
<dbReference type="PANTHER" id="PTHR43138">
    <property type="entry name" value="ACETYLTRANSFERASE, GNAT FAMILY"/>
    <property type="match status" value="1"/>
</dbReference>
<feature type="domain" description="N-acetyltransferase" evidence="1">
    <location>
        <begin position="12"/>
        <end position="169"/>
    </location>
</feature>